<accession>A0ABM9MZT7</accession>
<dbReference type="InterPro" id="IPR002125">
    <property type="entry name" value="CMP_dCMP_dom"/>
</dbReference>
<evidence type="ECO:0000256" key="3">
    <source>
        <dbReference type="ARBA" id="ARBA00022723"/>
    </source>
</evidence>
<dbReference type="GO" id="GO:0004132">
    <property type="term" value="F:dCMP deaminase activity"/>
    <property type="evidence" value="ECO:0007669"/>
    <property type="project" value="UniProtKB-EC"/>
</dbReference>
<evidence type="ECO:0000256" key="4">
    <source>
        <dbReference type="ARBA" id="ARBA00022801"/>
    </source>
</evidence>
<dbReference type="InterPro" id="IPR035105">
    <property type="entry name" value="Deoxycytidylate_deaminase_dom"/>
</dbReference>
<evidence type="ECO:0000256" key="5">
    <source>
        <dbReference type="ARBA" id="ARBA00022833"/>
    </source>
</evidence>
<keyword evidence="3" id="KW-0479">Metal-binding</keyword>
<dbReference type="PROSITE" id="PS51747">
    <property type="entry name" value="CYT_DCMP_DEAMINASES_2"/>
    <property type="match status" value="1"/>
</dbReference>
<dbReference type="CDD" id="cd01286">
    <property type="entry name" value="deoxycytidylate_deaminase"/>
    <property type="match status" value="1"/>
</dbReference>
<dbReference type="InterPro" id="IPR015517">
    <property type="entry name" value="dCMP_deaminase-rel"/>
</dbReference>
<dbReference type="EMBL" id="CAUZLT010000005">
    <property type="protein sequence ID" value="CAK1251538.1"/>
    <property type="molecule type" value="Genomic_DNA"/>
</dbReference>
<dbReference type="InterPro" id="IPR016193">
    <property type="entry name" value="Cytidine_deaminase-like"/>
</dbReference>
<dbReference type="Pfam" id="PF00383">
    <property type="entry name" value="dCMP_cyt_deam_1"/>
    <property type="match status" value="1"/>
</dbReference>
<sequence>MSDNRISWDQYFIAQAAILSTRSTCTRRHVGAILVKDHRIIASGYNGAVSGTPHCTEVGDYIVDGHCIRAVHAEQNALMQAASMGIAVEGSEVYVTDVPCVQCTKLLLQAGITKINFMRDYRNDEFAESLLKEKNVALVQVPFESQTAEQINLAQFIKD</sequence>
<keyword evidence="8" id="KW-1185">Reference proteome</keyword>
<keyword evidence="5" id="KW-0862">Zinc</keyword>
<dbReference type="PROSITE" id="PS00903">
    <property type="entry name" value="CYT_DCMP_DEAMINASES_1"/>
    <property type="match status" value="1"/>
</dbReference>
<evidence type="ECO:0000313" key="8">
    <source>
        <dbReference type="Proteomes" id="UP001314262"/>
    </source>
</evidence>
<evidence type="ECO:0000313" key="7">
    <source>
        <dbReference type="EMBL" id="CAK1251538.1"/>
    </source>
</evidence>
<dbReference type="RefSeq" id="WP_203619277.1">
    <property type="nucleotide sequence ID" value="NZ_BOJU01000005.1"/>
</dbReference>
<dbReference type="SUPFAM" id="SSF53927">
    <property type="entry name" value="Cytidine deaminase-like"/>
    <property type="match status" value="1"/>
</dbReference>
<protein>
    <submittedName>
        <fullName evidence="7">Deoxycytidylate deaminase (ComEB)</fullName>
        <ecNumber evidence="7">3.5.4.12</ecNumber>
    </submittedName>
</protein>
<feature type="domain" description="CMP/dCMP-type deaminase" evidence="6">
    <location>
        <begin position="7"/>
        <end position="133"/>
    </location>
</feature>
<comment type="cofactor">
    <cofactor evidence="1">
        <name>Zn(2+)</name>
        <dbReference type="ChEBI" id="CHEBI:29105"/>
    </cofactor>
</comment>
<evidence type="ECO:0000259" key="6">
    <source>
        <dbReference type="PROSITE" id="PS51747"/>
    </source>
</evidence>
<dbReference type="PANTHER" id="PTHR11086:SF18">
    <property type="entry name" value="DEOXYCYTIDYLATE DEAMINASE"/>
    <property type="match status" value="1"/>
</dbReference>
<dbReference type="PANTHER" id="PTHR11086">
    <property type="entry name" value="DEOXYCYTIDYLATE DEAMINASE-RELATED"/>
    <property type="match status" value="1"/>
</dbReference>
<dbReference type="EC" id="3.5.4.12" evidence="7"/>
<comment type="caution">
    <text evidence="7">The sequence shown here is derived from an EMBL/GenBank/DDBJ whole genome shotgun (WGS) entry which is preliminary data.</text>
</comment>
<comment type="similarity">
    <text evidence="2">Belongs to the cytidine and deoxycytidylate deaminase family.</text>
</comment>
<dbReference type="Proteomes" id="UP001314262">
    <property type="component" value="Unassembled WGS sequence"/>
</dbReference>
<dbReference type="InterPro" id="IPR016192">
    <property type="entry name" value="APOBEC/CMP_deaminase_Zn-bd"/>
</dbReference>
<dbReference type="PIRSF" id="PIRSF006019">
    <property type="entry name" value="dCMP_deaminase"/>
    <property type="match status" value="1"/>
</dbReference>
<name>A0ABM9MZT7_9LACO</name>
<organism evidence="7 8">
    <name type="scientific">Fructobacillus tropaeoli</name>
    <dbReference type="NCBI Taxonomy" id="709323"/>
    <lineage>
        <taxon>Bacteria</taxon>
        <taxon>Bacillati</taxon>
        <taxon>Bacillota</taxon>
        <taxon>Bacilli</taxon>
        <taxon>Lactobacillales</taxon>
        <taxon>Lactobacillaceae</taxon>
        <taxon>Fructobacillus</taxon>
    </lineage>
</organism>
<dbReference type="InterPro" id="IPR016473">
    <property type="entry name" value="dCMP_deaminase"/>
</dbReference>
<dbReference type="Gene3D" id="3.40.140.10">
    <property type="entry name" value="Cytidine Deaminase, domain 2"/>
    <property type="match status" value="1"/>
</dbReference>
<gene>
    <name evidence="7" type="ORF">R53137_KAKDMLNK_01345</name>
</gene>
<reference evidence="7 8" key="1">
    <citation type="submission" date="2023-10" db="EMBL/GenBank/DDBJ databases">
        <authorList>
            <person name="Botero Cardona J."/>
        </authorList>
    </citation>
    <scope>NUCLEOTIDE SEQUENCE [LARGE SCALE GENOMIC DNA]</scope>
    <source>
        <strain evidence="7 8">R-53137</strain>
    </source>
</reference>
<proteinExistence type="inferred from homology"/>
<keyword evidence="4 7" id="KW-0378">Hydrolase</keyword>
<evidence type="ECO:0000256" key="2">
    <source>
        <dbReference type="ARBA" id="ARBA00006576"/>
    </source>
</evidence>
<evidence type="ECO:0000256" key="1">
    <source>
        <dbReference type="ARBA" id="ARBA00001947"/>
    </source>
</evidence>